<keyword evidence="2" id="KW-1185">Reference proteome</keyword>
<sequence length="197" mass="22941">MGREIGHVRCPVRVALPLRHPGVGGERQQLHHRRPVLVAERHETLVEEVLDYHQVERGPVADHEVPYGLLVHRVPGHHRAQPQRDHVQRHPIVNQSKPLNNNSKRRFIVSLYLFNCMYLSKSKMNNPQSSILLQDNILKHFSAPYSLLRTSTIYNYSDILILSFEVYYRTDLHLSHLSRSENENCMNCVNIYQNTNA</sequence>
<proteinExistence type="predicted"/>
<accession>A0A6G0T500</accession>
<dbReference type="Proteomes" id="UP000475862">
    <property type="component" value="Unassembled WGS sequence"/>
</dbReference>
<name>A0A6G0T500_APHGL</name>
<dbReference type="AlphaFoldDB" id="A0A6G0T500"/>
<reference evidence="1 2" key="1">
    <citation type="submission" date="2019-08" db="EMBL/GenBank/DDBJ databases">
        <title>The genome of the soybean aphid Biotype 1, its phylome, world population structure and adaptation to the North American continent.</title>
        <authorList>
            <person name="Giordano R."/>
            <person name="Donthu R.K."/>
            <person name="Hernandez A.G."/>
            <person name="Wright C.L."/>
            <person name="Zimin A.V."/>
        </authorList>
    </citation>
    <scope>NUCLEOTIDE SEQUENCE [LARGE SCALE GENOMIC DNA]</scope>
    <source>
        <tissue evidence="1">Whole aphids</tissue>
    </source>
</reference>
<organism evidence="1 2">
    <name type="scientific">Aphis glycines</name>
    <name type="common">Soybean aphid</name>
    <dbReference type="NCBI Taxonomy" id="307491"/>
    <lineage>
        <taxon>Eukaryota</taxon>
        <taxon>Metazoa</taxon>
        <taxon>Ecdysozoa</taxon>
        <taxon>Arthropoda</taxon>
        <taxon>Hexapoda</taxon>
        <taxon>Insecta</taxon>
        <taxon>Pterygota</taxon>
        <taxon>Neoptera</taxon>
        <taxon>Paraneoptera</taxon>
        <taxon>Hemiptera</taxon>
        <taxon>Sternorrhyncha</taxon>
        <taxon>Aphidomorpha</taxon>
        <taxon>Aphidoidea</taxon>
        <taxon>Aphididae</taxon>
        <taxon>Aphidini</taxon>
        <taxon>Aphis</taxon>
        <taxon>Aphis</taxon>
    </lineage>
</organism>
<evidence type="ECO:0000313" key="2">
    <source>
        <dbReference type="Proteomes" id="UP000475862"/>
    </source>
</evidence>
<dbReference type="EMBL" id="VYZN01000057">
    <property type="protein sequence ID" value="KAE9525886.1"/>
    <property type="molecule type" value="Genomic_DNA"/>
</dbReference>
<comment type="caution">
    <text evidence="1">The sequence shown here is derived from an EMBL/GenBank/DDBJ whole genome shotgun (WGS) entry which is preliminary data.</text>
</comment>
<evidence type="ECO:0000313" key="1">
    <source>
        <dbReference type="EMBL" id="KAE9525886.1"/>
    </source>
</evidence>
<protein>
    <submittedName>
        <fullName evidence="1">Uncharacterized protein</fullName>
    </submittedName>
</protein>
<gene>
    <name evidence="1" type="ORF">AGLY_013935</name>
</gene>